<organism evidence="1 2">
    <name type="scientific">Pleurodeles waltl</name>
    <name type="common">Iberian ribbed newt</name>
    <dbReference type="NCBI Taxonomy" id="8319"/>
    <lineage>
        <taxon>Eukaryota</taxon>
        <taxon>Metazoa</taxon>
        <taxon>Chordata</taxon>
        <taxon>Craniata</taxon>
        <taxon>Vertebrata</taxon>
        <taxon>Euteleostomi</taxon>
        <taxon>Amphibia</taxon>
        <taxon>Batrachia</taxon>
        <taxon>Caudata</taxon>
        <taxon>Salamandroidea</taxon>
        <taxon>Salamandridae</taxon>
        <taxon>Pleurodelinae</taxon>
        <taxon>Pleurodeles</taxon>
    </lineage>
</organism>
<proteinExistence type="predicted"/>
<reference evidence="1" key="1">
    <citation type="journal article" date="2022" name="bioRxiv">
        <title>Sequencing and chromosome-scale assembly of the giantPleurodeles waltlgenome.</title>
        <authorList>
            <person name="Brown T."/>
            <person name="Elewa A."/>
            <person name="Iarovenko S."/>
            <person name="Subramanian E."/>
            <person name="Araus A.J."/>
            <person name="Petzold A."/>
            <person name="Susuki M."/>
            <person name="Suzuki K.-i.T."/>
            <person name="Hayashi T."/>
            <person name="Toyoda A."/>
            <person name="Oliveira C."/>
            <person name="Osipova E."/>
            <person name="Leigh N.D."/>
            <person name="Simon A."/>
            <person name="Yun M.H."/>
        </authorList>
    </citation>
    <scope>NUCLEOTIDE SEQUENCE</scope>
    <source>
        <strain evidence="1">20211129_DDA</strain>
        <tissue evidence="1">Liver</tissue>
    </source>
</reference>
<dbReference type="AlphaFoldDB" id="A0AAV7SAN5"/>
<comment type="caution">
    <text evidence="1">The sequence shown here is derived from an EMBL/GenBank/DDBJ whole genome shotgun (WGS) entry which is preliminary data.</text>
</comment>
<sequence>MNPRLPLTTPVRMVRAFAACPGPAQCRLGAGSLAPFLSSPVNTSRVTGEAIISMWRRCVVSGARPKNNGQSTARHGGRAYVLQLARHCSAFHSLGLTIQALQISNTVQCLTRFVNMYRRLTES</sequence>
<accession>A0AAV7SAN5</accession>
<dbReference type="EMBL" id="JANPWB010000008">
    <property type="protein sequence ID" value="KAJ1161866.1"/>
    <property type="molecule type" value="Genomic_DNA"/>
</dbReference>
<evidence type="ECO:0000313" key="1">
    <source>
        <dbReference type="EMBL" id="KAJ1161866.1"/>
    </source>
</evidence>
<evidence type="ECO:0008006" key="3">
    <source>
        <dbReference type="Google" id="ProtNLM"/>
    </source>
</evidence>
<protein>
    <recommendedName>
        <fullName evidence="3">Secreted protein</fullName>
    </recommendedName>
</protein>
<keyword evidence="2" id="KW-1185">Reference proteome</keyword>
<name>A0AAV7SAN5_PLEWA</name>
<gene>
    <name evidence="1" type="ORF">NDU88_002346</name>
</gene>
<dbReference type="Proteomes" id="UP001066276">
    <property type="component" value="Chromosome 4_2"/>
</dbReference>
<evidence type="ECO:0000313" key="2">
    <source>
        <dbReference type="Proteomes" id="UP001066276"/>
    </source>
</evidence>